<sequence>MQRGTACDGLQYEARTHRLVGHRPMARNGKRLQQDQHRLPAPQILRQRAVWPRGLRRWRPGASRAPARTTAGFTAWA</sequence>
<dbReference type="KEGG" id="xcv:XCV2733"/>
<accession>Q3BRZ9</accession>
<organism evidence="3">
    <name type="scientific">Xanthomonas euvesicatoria pv. vesicatoria (strain 85-10)</name>
    <name type="common">Xanthomonas campestris pv. vesicatoria</name>
    <dbReference type="NCBI Taxonomy" id="316273"/>
    <lineage>
        <taxon>Bacteria</taxon>
        <taxon>Pseudomonadati</taxon>
        <taxon>Pseudomonadota</taxon>
        <taxon>Gammaproteobacteria</taxon>
        <taxon>Lysobacterales</taxon>
        <taxon>Lysobacteraceae</taxon>
        <taxon>Xanthomonas</taxon>
    </lineage>
</organism>
<dbReference type="EMBL" id="AM039952">
    <property type="protein sequence ID" value="CAJ24412.1"/>
    <property type="molecule type" value="Genomic_DNA"/>
</dbReference>
<evidence type="ECO:0000313" key="3">
    <source>
        <dbReference type="Proteomes" id="UP000007069"/>
    </source>
</evidence>
<name>Q3BRZ9_XANE5</name>
<gene>
    <name evidence="2" type="ordered locus">XCV2733</name>
</gene>
<dbReference type="AlphaFoldDB" id="Q3BRZ9"/>
<evidence type="ECO:0000256" key="1">
    <source>
        <dbReference type="SAM" id="MobiDB-lite"/>
    </source>
</evidence>
<evidence type="ECO:0000313" key="2">
    <source>
        <dbReference type="EMBL" id="CAJ24412.1"/>
    </source>
</evidence>
<feature type="compositionally biased region" description="Basic residues" evidence="1">
    <location>
        <begin position="21"/>
        <end position="30"/>
    </location>
</feature>
<protein>
    <submittedName>
        <fullName evidence="2">Uncharacterized protein</fullName>
    </submittedName>
</protein>
<reference evidence="2 3" key="1">
    <citation type="journal article" date="2005" name="J. Bacteriol.">
        <title>Insights into genome plasticity and pathogenicity of the plant pathogenic Bacterium Xanthomonas campestris pv. vesicatoria revealed by the complete genome sequence.</title>
        <authorList>
            <person name="Thieme F."/>
            <person name="Koebnik R."/>
            <person name="Bekel T."/>
            <person name="Berger C."/>
            <person name="Boch J."/>
            <person name="Buettner D."/>
            <person name="Caldana C."/>
            <person name="Gaigalat L."/>
            <person name="Goesmann A."/>
            <person name="Kay S."/>
            <person name="Kirchner O."/>
            <person name="Lanz C."/>
            <person name="Linke B."/>
            <person name="McHardy A.C."/>
            <person name="Meyer F."/>
            <person name="Mittenhuber G."/>
            <person name="Nies D.H."/>
            <person name="Niesbach-Kloesgen U."/>
            <person name="Patschkowski T."/>
            <person name="Rueckert C."/>
            <person name="Rupp O."/>
            <person name="Schneicker S."/>
            <person name="Schuster S.C."/>
            <person name="Vorhoelter F.J."/>
            <person name="Weber E."/>
            <person name="Puehler A."/>
            <person name="Bonas U."/>
            <person name="Bartels D."/>
            <person name="Kaiser O."/>
        </authorList>
    </citation>
    <scope>NUCLEOTIDE SEQUENCE [LARGE SCALE GENOMIC DNA]</scope>
    <source>
        <strain evidence="2 3">85-10</strain>
    </source>
</reference>
<dbReference type="HOGENOM" id="CLU_2637171_0_0_6"/>
<proteinExistence type="predicted"/>
<dbReference type="Proteomes" id="UP000007069">
    <property type="component" value="Chromosome"/>
</dbReference>
<feature type="region of interest" description="Disordered" evidence="1">
    <location>
        <begin position="21"/>
        <end position="41"/>
    </location>
</feature>